<organism evidence="1">
    <name type="scientific">Tanacetum cinerariifolium</name>
    <name type="common">Dalmatian daisy</name>
    <name type="synonym">Chrysanthemum cinerariifolium</name>
    <dbReference type="NCBI Taxonomy" id="118510"/>
    <lineage>
        <taxon>Eukaryota</taxon>
        <taxon>Viridiplantae</taxon>
        <taxon>Streptophyta</taxon>
        <taxon>Embryophyta</taxon>
        <taxon>Tracheophyta</taxon>
        <taxon>Spermatophyta</taxon>
        <taxon>Magnoliopsida</taxon>
        <taxon>eudicotyledons</taxon>
        <taxon>Gunneridae</taxon>
        <taxon>Pentapetalae</taxon>
        <taxon>asterids</taxon>
        <taxon>campanulids</taxon>
        <taxon>Asterales</taxon>
        <taxon>Asteraceae</taxon>
        <taxon>Asteroideae</taxon>
        <taxon>Anthemideae</taxon>
        <taxon>Anthemidinae</taxon>
        <taxon>Tanacetum</taxon>
    </lineage>
</organism>
<name>A0A6L2NHJ9_TANCI</name>
<proteinExistence type="predicted"/>
<gene>
    <name evidence="1" type="ORF">Tci_056093</name>
</gene>
<accession>A0A6L2NHJ9</accession>
<protein>
    <recommendedName>
        <fullName evidence="2">Reverse transcriptase domain-containing protein</fullName>
    </recommendedName>
</protein>
<sequence>MTRSSTKELFTPFKDLEREFRSFRKIFKTLSLDESRSLVFDLFSYLEENSDEEVAETMAKTMEEYMRKTRADYCLGRSDHEDAKEHIEKVLEIVDLFHTLNITQDQIMLRTIPTSLTGAEVILFYNGLEVPTRQILDSNGAILTKRAADAKLAIQEMADYSQKWHNKTSRARSTKTSDGLDAIQAKLKNLGREIKKVNEKVYATQVAFERICDAFSVIDLYYRFTHSRLHNLRYAKDVKVSLILGRAFLSTIHAKIDVFKRKITLRVGEEKIIFKSVKPTTSLIKRVYMLSLRERTELNLDARLIRETLVLNRLLDLLNEDYIKLNDLNVPLALRRDQVDDLMPTIEEDEVVDKHVTEEVKAKNDNKMVRNILGYPNDYDEDEKIYIECVEDMNHYLDEGMGEMVVGEPFCKISCVETRRFDGIITIHNKDESVTYQMV</sequence>
<evidence type="ECO:0000313" key="1">
    <source>
        <dbReference type="EMBL" id="GEU84115.1"/>
    </source>
</evidence>
<comment type="caution">
    <text evidence="1">The sequence shown here is derived from an EMBL/GenBank/DDBJ whole genome shotgun (WGS) entry which is preliminary data.</text>
</comment>
<dbReference type="AlphaFoldDB" id="A0A6L2NHJ9"/>
<evidence type="ECO:0008006" key="2">
    <source>
        <dbReference type="Google" id="ProtNLM"/>
    </source>
</evidence>
<reference evidence="1" key="1">
    <citation type="journal article" date="2019" name="Sci. Rep.">
        <title>Draft genome of Tanacetum cinerariifolium, the natural source of mosquito coil.</title>
        <authorList>
            <person name="Yamashiro T."/>
            <person name="Shiraishi A."/>
            <person name="Satake H."/>
            <person name="Nakayama K."/>
        </authorList>
    </citation>
    <scope>NUCLEOTIDE SEQUENCE</scope>
</reference>
<dbReference type="EMBL" id="BKCJ010008823">
    <property type="protein sequence ID" value="GEU84115.1"/>
    <property type="molecule type" value="Genomic_DNA"/>
</dbReference>